<feature type="domain" description="Acyl-CoA dehydrogenase/oxidase C-terminal" evidence="6">
    <location>
        <begin position="201"/>
        <end position="329"/>
    </location>
</feature>
<feature type="domain" description="Acyl-CoA dehydrogenase/oxidase N-terminal" evidence="7">
    <location>
        <begin position="7"/>
        <end position="121"/>
    </location>
</feature>
<dbReference type="InterPro" id="IPR037069">
    <property type="entry name" value="AcylCoA_DH/ox_N_sf"/>
</dbReference>
<evidence type="ECO:0000256" key="3">
    <source>
        <dbReference type="ARBA" id="ARBA00022630"/>
    </source>
</evidence>
<evidence type="ECO:0000259" key="6">
    <source>
        <dbReference type="Pfam" id="PF00441"/>
    </source>
</evidence>
<keyword evidence="9" id="KW-1185">Reference proteome</keyword>
<name>A0A3N0CJS9_9ACTN</name>
<dbReference type="InterPro" id="IPR013786">
    <property type="entry name" value="AcylCoA_DH/ox_N"/>
</dbReference>
<dbReference type="OrthoDB" id="7328575at2"/>
<proteinExistence type="inferred from homology"/>
<dbReference type="Pfam" id="PF02771">
    <property type="entry name" value="Acyl-CoA_dh_N"/>
    <property type="match status" value="1"/>
</dbReference>
<dbReference type="Gene3D" id="1.10.540.10">
    <property type="entry name" value="Acyl-CoA dehydrogenase/oxidase, N-terminal domain"/>
    <property type="match status" value="1"/>
</dbReference>
<comment type="cofactor">
    <cofactor evidence="1">
        <name>FAD</name>
        <dbReference type="ChEBI" id="CHEBI:57692"/>
    </cofactor>
</comment>
<dbReference type="InterPro" id="IPR036250">
    <property type="entry name" value="AcylCo_DH-like_C"/>
</dbReference>
<comment type="similarity">
    <text evidence="2">Belongs to the acyl-CoA dehydrogenase family.</text>
</comment>
<dbReference type="SUPFAM" id="SSF56645">
    <property type="entry name" value="Acyl-CoA dehydrogenase NM domain-like"/>
    <property type="match status" value="1"/>
</dbReference>
<sequence>MDFELDEEQTALRDAVRGLLKGYDPATNSEHRREVTATDPGYDEALWGRLAEMGLLGLPFAEADGGMGAGPVEVALVAEEIGRVLAPEPYVAAVVLAGGLVAELGSDAQRSDVLGSLAAGERLLAFASGDVAEPVVQGARADTIVWEVGGEVFLVDRPAGAVAYRTHDGGRAARLEFDRAAATPLGNGGDARAALATVQARARIAACHEALGAMDTALRLTTSYLTTRQQFGVTLNRFQALTFRAADMYTDLELTRSIVTWATLVAADGDTAALPDAAARAKLQTVRAARRIGQEAIQLHGGIGVTDEFSIGHFTSRLTALSHWLGDAREQVSVLSASLGQHGVLDPLD</sequence>
<evidence type="ECO:0000256" key="5">
    <source>
        <dbReference type="ARBA" id="ARBA00023002"/>
    </source>
</evidence>
<dbReference type="RefSeq" id="WP_123228569.1">
    <property type="nucleotide sequence ID" value="NZ_RJSE01000007.1"/>
</dbReference>
<dbReference type="AlphaFoldDB" id="A0A3N0CJS9"/>
<dbReference type="PANTHER" id="PTHR43884:SF20">
    <property type="entry name" value="ACYL-COA DEHYDROGENASE FADE28"/>
    <property type="match status" value="1"/>
</dbReference>
<dbReference type="PANTHER" id="PTHR43884">
    <property type="entry name" value="ACYL-COA DEHYDROGENASE"/>
    <property type="match status" value="1"/>
</dbReference>
<dbReference type="EMBL" id="RJSE01000007">
    <property type="protein sequence ID" value="RNL63276.1"/>
    <property type="molecule type" value="Genomic_DNA"/>
</dbReference>
<dbReference type="SUPFAM" id="SSF47203">
    <property type="entry name" value="Acyl-CoA dehydrogenase C-terminal domain-like"/>
    <property type="match status" value="1"/>
</dbReference>
<accession>A0A3N0CJS9</accession>
<evidence type="ECO:0000313" key="9">
    <source>
        <dbReference type="Proteomes" id="UP000267128"/>
    </source>
</evidence>
<keyword evidence="4" id="KW-0274">FAD</keyword>
<dbReference type="GO" id="GO:0050660">
    <property type="term" value="F:flavin adenine dinucleotide binding"/>
    <property type="evidence" value="ECO:0007669"/>
    <property type="project" value="InterPro"/>
</dbReference>
<evidence type="ECO:0000256" key="4">
    <source>
        <dbReference type="ARBA" id="ARBA00022827"/>
    </source>
</evidence>
<organism evidence="8 9">
    <name type="scientific">Nocardioides marmoriginsengisoli</name>
    <dbReference type="NCBI Taxonomy" id="661483"/>
    <lineage>
        <taxon>Bacteria</taxon>
        <taxon>Bacillati</taxon>
        <taxon>Actinomycetota</taxon>
        <taxon>Actinomycetes</taxon>
        <taxon>Propionibacteriales</taxon>
        <taxon>Nocardioidaceae</taxon>
        <taxon>Nocardioides</taxon>
    </lineage>
</organism>
<dbReference type="Proteomes" id="UP000267128">
    <property type="component" value="Unassembled WGS sequence"/>
</dbReference>
<gene>
    <name evidence="8" type="ORF">EFK50_16440</name>
</gene>
<comment type="caution">
    <text evidence="8">The sequence shown here is derived from an EMBL/GenBank/DDBJ whole genome shotgun (WGS) entry which is preliminary data.</text>
</comment>
<dbReference type="InterPro" id="IPR009075">
    <property type="entry name" value="AcylCo_DH/oxidase_C"/>
</dbReference>
<keyword evidence="5" id="KW-0560">Oxidoreductase</keyword>
<dbReference type="Gene3D" id="1.20.140.10">
    <property type="entry name" value="Butyryl-CoA Dehydrogenase, subunit A, domain 3"/>
    <property type="match status" value="1"/>
</dbReference>
<dbReference type="GO" id="GO:0003995">
    <property type="term" value="F:acyl-CoA dehydrogenase activity"/>
    <property type="evidence" value="ECO:0007669"/>
    <property type="project" value="TreeGrafter"/>
</dbReference>
<evidence type="ECO:0000313" key="8">
    <source>
        <dbReference type="EMBL" id="RNL63276.1"/>
    </source>
</evidence>
<dbReference type="InterPro" id="IPR009100">
    <property type="entry name" value="AcylCoA_DH/oxidase_NM_dom_sf"/>
</dbReference>
<dbReference type="Pfam" id="PF00441">
    <property type="entry name" value="Acyl-CoA_dh_1"/>
    <property type="match status" value="1"/>
</dbReference>
<protein>
    <submittedName>
        <fullName evidence="8">Acyl-CoA dehydrogenase</fullName>
    </submittedName>
</protein>
<reference evidence="8 9" key="1">
    <citation type="submission" date="2018-11" db="EMBL/GenBank/DDBJ databases">
        <authorList>
            <person name="Li F."/>
        </authorList>
    </citation>
    <scope>NUCLEOTIDE SEQUENCE [LARGE SCALE GENOMIC DNA]</scope>
    <source>
        <strain evidence="8 9">Gsoil 097</strain>
    </source>
</reference>
<evidence type="ECO:0000256" key="2">
    <source>
        <dbReference type="ARBA" id="ARBA00009347"/>
    </source>
</evidence>
<evidence type="ECO:0000259" key="7">
    <source>
        <dbReference type="Pfam" id="PF02771"/>
    </source>
</evidence>
<evidence type="ECO:0000256" key="1">
    <source>
        <dbReference type="ARBA" id="ARBA00001974"/>
    </source>
</evidence>
<keyword evidence="3" id="KW-0285">Flavoprotein</keyword>